<keyword evidence="3" id="KW-1185">Reference proteome</keyword>
<organism evidence="2 3">
    <name type="scientific">Intrasporangium chromatireducens Q5-1</name>
    <dbReference type="NCBI Taxonomy" id="584657"/>
    <lineage>
        <taxon>Bacteria</taxon>
        <taxon>Bacillati</taxon>
        <taxon>Actinomycetota</taxon>
        <taxon>Actinomycetes</taxon>
        <taxon>Micrococcales</taxon>
        <taxon>Intrasporangiaceae</taxon>
        <taxon>Intrasporangium</taxon>
    </lineage>
</organism>
<proteinExistence type="predicted"/>
<name>W9GMR3_9MICO</name>
<dbReference type="InterPro" id="IPR046738">
    <property type="entry name" value="DUF6788"/>
</dbReference>
<comment type="caution">
    <text evidence="2">The sequence shown here is derived from an EMBL/GenBank/DDBJ whole genome shotgun (WGS) entry which is preliminary data.</text>
</comment>
<dbReference type="EMBL" id="AWQS01000050">
    <property type="protein sequence ID" value="EWT06402.1"/>
    <property type="molecule type" value="Genomic_DNA"/>
</dbReference>
<evidence type="ECO:0000259" key="1">
    <source>
        <dbReference type="Pfam" id="PF20586"/>
    </source>
</evidence>
<evidence type="ECO:0000313" key="3">
    <source>
        <dbReference type="Proteomes" id="UP000019494"/>
    </source>
</evidence>
<dbReference type="Proteomes" id="UP000019494">
    <property type="component" value="Unassembled WGS sequence"/>
</dbReference>
<evidence type="ECO:0000313" key="2">
    <source>
        <dbReference type="EMBL" id="EWT06402.1"/>
    </source>
</evidence>
<accession>W9GMR3</accession>
<dbReference type="Pfam" id="PF20586">
    <property type="entry name" value="DUF6788"/>
    <property type="match status" value="1"/>
</dbReference>
<feature type="domain" description="DUF6788" evidence="1">
    <location>
        <begin position="4"/>
        <end position="55"/>
    </location>
</feature>
<protein>
    <recommendedName>
        <fullName evidence="1">DUF6788 domain-containing protein</fullName>
    </recommendedName>
</protein>
<dbReference type="AlphaFoldDB" id="W9GMR3"/>
<reference evidence="3" key="1">
    <citation type="submission" date="2013-08" db="EMBL/GenBank/DDBJ databases">
        <title>Intrasporangium oryzae NRRL B-24470.</title>
        <authorList>
            <person name="Liu H."/>
            <person name="Wang G."/>
        </authorList>
    </citation>
    <scope>NUCLEOTIDE SEQUENCE [LARGE SCALE GENOMIC DNA]</scope>
    <source>
        <strain evidence="3">Q5-1</strain>
    </source>
</reference>
<sequence>MIRGSVVVQRRRCGTRTCRCADGQDLHEATVLTYSVGGRNKTVMLAPEEVERVRAAVARYRAAQSKLEEQGSAGLAELLARRAAARRAR</sequence>
<gene>
    <name evidence="2" type="ORF">N864_21755</name>
</gene>